<dbReference type="Gene3D" id="2.150.10.10">
    <property type="entry name" value="Serralysin-like metalloprotease, C-terminal"/>
    <property type="match status" value="1"/>
</dbReference>
<proteinExistence type="predicted"/>
<dbReference type="PROSITE" id="PS51688">
    <property type="entry name" value="ICA"/>
    <property type="match status" value="1"/>
</dbReference>
<dbReference type="Pfam" id="PF13884">
    <property type="entry name" value="Peptidase_S74"/>
    <property type="match status" value="1"/>
</dbReference>
<feature type="coiled-coil region" evidence="1">
    <location>
        <begin position="580"/>
        <end position="614"/>
    </location>
</feature>
<dbReference type="InterPro" id="IPR030392">
    <property type="entry name" value="S74_ICA"/>
</dbReference>
<dbReference type="Proteomes" id="UP000192610">
    <property type="component" value="Unassembled WGS sequence"/>
</dbReference>
<feature type="domain" description="Peptidase S74" evidence="2">
    <location>
        <begin position="469"/>
        <end position="594"/>
    </location>
</feature>
<keyword evidence="4" id="KW-1185">Reference proteome</keyword>
<comment type="caution">
    <text evidence="3">The sequence shown here is derived from an EMBL/GenBank/DDBJ whole genome shotgun (WGS) entry which is preliminary data.</text>
</comment>
<protein>
    <recommendedName>
        <fullName evidence="2">Peptidase S74 domain-containing protein</fullName>
    </recommendedName>
</protein>
<dbReference type="AlphaFoldDB" id="A0A1V9F7L7"/>
<dbReference type="InterPro" id="IPR011049">
    <property type="entry name" value="Serralysin-like_metalloprot_C"/>
</dbReference>
<dbReference type="EMBL" id="LVXG01000004">
    <property type="protein sequence ID" value="OQP54348.1"/>
    <property type="molecule type" value="Genomic_DNA"/>
</dbReference>
<keyword evidence="1" id="KW-0175">Coiled coil</keyword>
<organism evidence="3 4">
    <name type="scientific">Niastella yeongjuensis</name>
    <dbReference type="NCBI Taxonomy" id="354355"/>
    <lineage>
        <taxon>Bacteria</taxon>
        <taxon>Pseudomonadati</taxon>
        <taxon>Bacteroidota</taxon>
        <taxon>Chitinophagia</taxon>
        <taxon>Chitinophagales</taxon>
        <taxon>Chitinophagaceae</taxon>
        <taxon>Niastella</taxon>
    </lineage>
</organism>
<name>A0A1V9F7L7_9BACT</name>
<evidence type="ECO:0000256" key="1">
    <source>
        <dbReference type="SAM" id="Coils"/>
    </source>
</evidence>
<gene>
    <name evidence="3" type="ORF">A4H97_22980</name>
</gene>
<evidence type="ECO:0000259" key="2">
    <source>
        <dbReference type="PROSITE" id="PS51688"/>
    </source>
</evidence>
<reference evidence="4" key="1">
    <citation type="submission" date="2016-04" db="EMBL/GenBank/DDBJ databases">
        <authorList>
            <person name="Chen L."/>
            <person name="Zhuang W."/>
            <person name="Wang G."/>
        </authorList>
    </citation>
    <scope>NUCLEOTIDE SEQUENCE [LARGE SCALE GENOMIC DNA]</scope>
    <source>
        <strain evidence="4">17621</strain>
    </source>
</reference>
<accession>A0A1V9F7L7</accession>
<evidence type="ECO:0000313" key="4">
    <source>
        <dbReference type="Proteomes" id="UP000192610"/>
    </source>
</evidence>
<sequence>MQVNALHFTFLGQQFILCTFFNIFFNFCAKYDWQGVPAVQTGAISTIFTYKKSTFTYMAIHPVQIKGRFANSTICPYTMKPLCPLHYLILLLSLLIIEYSNAQSVAINTDGSVANGTAILDLKSNSKGLLIPRLTTVQRTAIVSPATGLLVFDTDTSIFWFFDGAVWKKLDAAGNNWSITGNSGTTAGPQFIGTTDAVDAVLKTNNTERMRWLYAVNPNNSIALINSGDLTVNGVSVGRGPGNAVSNTTTGNQALFSNTTGTNNTAFGAQALYYNTSGGYNTALGYQALASNTTASQNTAVGHFALYVNSTGYANTAVGLSSQFSSTSGYGNSSLGANALFNNSTGYDNTAVGVGALGANISGNNNIAAGRVAMNSNTIGIQNAAIGATALANNTTGNYNTAIGYGALNTNGTGNNNTALGYNANVATGNLSNATAIGNGAVVNASDKVVIGNSSVTVIGGQVGWSTLSDGRFKTNIKEDVPGLDFIVQLRPVNYNFLARKYEDHISQRLPDSIKNNPARKAMSYASAEQVLHTGFIAQEVDQVVKKNGYHFNGVHTPSSETDNYSITYDEFVVPLVKAMQQLNTKVETLSKENDLLKKQLLEITQRLNKLEAR</sequence>
<evidence type="ECO:0000313" key="3">
    <source>
        <dbReference type="EMBL" id="OQP54348.1"/>
    </source>
</evidence>
<dbReference type="STRING" id="354355.SAMN05660816_05111"/>